<dbReference type="Proteomes" id="UP000095009">
    <property type="component" value="Unassembled WGS sequence"/>
</dbReference>
<dbReference type="GO" id="GO:0005886">
    <property type="term" value="C:plasma membrane"/>
    <property type="evidence" value="ECO:0007669"/>
    <property type="project" value="TreeGrafter"/>
</dbReference>
<dbReference type="AlphaFoldDB" id="A0A1E3PE96"/>
<dbReference type="InterPro" id="IPR020846">
    <property type="entry name" value="MFS_dom"/>
</dbReference>
<feature type="transmembrane region" description="Helical" evidence="5">
    <location>
        <begin position="344"/>
        <end position="362"/>
    </location>
</feature>
<feature type="transmembrane region" description="Helical" evidence="5">
    <location>
        <begin position="223"/>
        <end position="242"/>
    </location>
</feature>
<keyword evidence="4 5" id="KW-0472">Membrane</keyword>
<keyword evidence="2 5" id="KW-0812">Transmembrane</keyword>
<evidence type="ECO:0000313" key="7">
    <source>
        <dbReference type="EMBL" id="ODQ63739.1"/>
    </source>
</evidence>
<sequence>MSKQPPNSAVVDTGGISPPNFSISSINHYLKTRFTTLLPKKNCFAEKKHLINPFVPLSLINKKQWNFILVALAGWTWDAFDFFCVSLNATDIARDLHVSVKDITWGITLVLMLRSVGAVIFGYFGDKYGRKWPYIANLGLLVVLQIGSGFIKTYKEFLGIRALFGIAMGGVYGNVAATALDDCPPDARSIVSGILQQGYALGYLLCVIFTRAIANTSSYEWRALFWFSAGPAFLLMIWRFFMPETDAYIAQKTQERSGDKTQAFWFKAKSALKTYWLVLIYLVILMAGMNFMSHGSQDLYPTLLTNQLHFGRDRSTVTNCVANLGAIAGGIIIGHASSFLGRRFTLILCCFGGGALIYPWAFVTSSGINAGVFFLQFFVQGAWGVIPIHLSELSPPDFRSIIVGLAYQLGNLCSSASSTIETTIGEQFPLYNDAGVALEGKYNYALVMSIFMGCVFGFCLICFFLGPENKDAKFGTDPDAGEIEGFFENDEKAHEEFIELADAEDRIANKV</sequence>
<keyword evidence="8" id="KW-1185">Reference proteome</keyword>
<keyword evidence="3 5" id="KW-1133">Transmembrane helix</keyword>
<feature type="transmembrane region" description="Helical" evidence="5">
    <location>
        <begin position="65"/>
        <end position="83"/>
    </location>
</feature>
<name>A0A1E3PE96_9ASCO</name>
<evidence type="ECO:0000313" key="8">
    <source>
        <dbReference type="Proteomes" id="UP000095009"/>
    </source>
</evidence>
<feature type="transmembrane region" description="Helical" evidence="5">
    <location>
        <begin position="198"/>
        <end position="217"/>
    </location>
</feature>
<evidence type="ECO:0000256" key="5">
    <source>
        <dbReference type="SAM" id="Phobius"/>
    </source>
</evidence>
<comment type="subcellular location">
    <subcellularLocation>
        <location evidence="1">Membrane</location>
        <topology evidence="1">Multi-pass membrane protein</topology>
    </subcellularLocation>
</comment>
<dbReference type="SUPFAM" id="SSF103473">
    <property type="entry name" value="MFS general substrate transporter"/>
    <property type="match status" value="1"/>
</dbReference>
<dbReference type="PROSITE" id="PS50850">
    <property type="entry name" value="MFS"/>
    <property type="match status" value="1"/>
</dbReference>
<dbReference type="InterPro" id="IPR005828">
    <property type="entry name" value="MFS_sugar_transport-like"/>
</dbReference>
<dbReference type="CDD" id="cd17316">
    <property type="entry name" value="MFS_SV2_like"/>
    <property type="match status" value="1"/>
</dbReference>
<evidence type="ECO:0000256" key="3">
    <source>
        <dbReference type="ARBA" id="ARBA00022989"/>
    </source>
</evidence>
<feature type="transmembrane region" description="Helical" evidence="5">
    <location>
        <begin position="132"/>
        <end position="151"/>
    </location>
</feature>
<dbReference type="InterPro" id="IPR036259">
    <property type="entry name" value="MFS_trans_sf"/>
</dbReference>
<feature type="transmembrane region" description="Helical" evidence="5">
    <location>
        <begin position="444"/>
        <end position="465"/>
    </location>
</feature>
<feature type="transmembrane region" description="Helical" evidence="5">
    <location>
        <begin position="368"/>
        <end position="390"/>
    </location>
</feature>
<dbReference type="PANTHER" id="PTHR23508">
    <property type="entry name" value="CARBOXYLIC ACID TRANSPORTER PROTEIN HOMOLOG"/>
    <property type="match status" value="1"/>
</dbReference>
<feature type="transmembrane region" description="Helical" evidence="5">
    <location>
        <begin position="275"/>
        <end position="296"/>
    </location>
</feature>
<feature type="transmembrane region" description="Helical" evidence="5">
    <location>
        <begin position="103"/>
        <end position="125"/>
    </location>
</feature>
<evidence type="ECO:0000256" key="4">
    <source>
        <dbReference type="ARBA" id="ARBA00023136"/>
    </source>
</evidence>
<evidence type="ECO:0000259" key="6">
    <source>
        <dbReference type="PROSITE" id="PS50850"/>
    </source>
</evidence>
<feature type="domain" description="Major facilitator superfamily (MFS) profile" evidence="6">
    <location>
        <begin position="67"/>
        <end position="470"/>
    </location>
</feature>
<dbReference type="PANTHER" id="PTHR23508:SF10">
    <property type="entry name" value="CARBOXYLIC ACID TRANSPORTER PROTEIN HOMOLOG"/>
    <property type="match status" value="1"/>
</dbReference>
<dbReference type="STRING" id="857566.A0A1E3PE96"/>
<dbReference type="GO" id="GO:0015355">
    <property type="term" value="F:secondary active monocarboxylate transmembrane transporter activity"/>
    <property type="evidence" value="ECO:0007669"/>
    <property type="project" value="TreeGrafter"/>
</dbReference>
<organism evidence="7 8">
    <name type="scientific">Nadsonia fulvescens var. elongata DSM 6958</name>
    <dbReference type="NCBI Taxonomy" id="857566"/>
    <lineage>
        <taxon>Eukaryota</taxon>
        <taxon>Fungi</taxon>
        <taxon>Dikarya</taxon>
        <taxon>Ascomycota</taxon>
        <taxon>Saccharomycotina</taxon>
        <taxon>Dipodascomycetes</taxon>
        <taxon>Dipodascales</taxon>
        <taxon>Dipodascales incertae sedis</taxon>
        <taxon>Nadsonia</taxon>
    </lineage>
</organism>
<feature type="transmembrane region" description="Helical" evidence="5">
    <location>
        <begin position="316"/>
        <end position="337"/>
    </location>
</feature>
<feature type="transmembrane region" description="Helical" evidence="5">
    <location>
        <begin position="157"/>
        <end position="177"/>
    </location>
</feature>
<accession>A0A1E3PE96</accession>
<gene>
    <name evidence="7" type="ORF">NADFUDRAFT_84342</name>
</gene>
<dbReference type="GO" id="GO:0035879">
    <property type="term" value="P:plasma membrane lactate transport"/>
    <property type="evidence" value="ECO:0007669"/>
    <property type="project" value="TreeGrafter"/>
</dbReference>
<evidence type="ECO:0000256" key="1">
    <source>
        <dbReference type="ARBA" id="ARBA00004141"/>
    </source>
</evidence>
<dbReference type="Pfam" id="PF00083">
    <property type="entry name" value="Sugar_tr"/>
    <property type="match status" value="1"/>
</dbReference>
<proteinExistence type="predicted"/>
<protein>
    <submittedName>
        <fullName evidence="7">MFS general substrate transporter</fullName>
    </submittedName>
</protein>
<evidence type="ECO:0000256" key="2">
    <source>
        <dbReference type="ARBA" id="ARBA00022692"/>
    </source>
</evidence>
<dbReference type="EMBL" id="KV454414">
    <property type="protein sequence ID" value="ODQ63739.1"/>
    <property type="molecule type" value="Genomic_DNA"/>
</dbReference>
<dbReference type="Gene3D" id="1.20.1250.20">
    <property type="entry name" value="MFS general substrate transporter like domains"/>
    <property type="match status" value="1"/>
</dbReference>
<dbReference type="OrthoDB" id="5296287at2759"/>
<reference evidence="7 8" key="1">
    <citation type="journal article" date="2016" name="Proc. Natl. Acad. Sci. U.S.A.">
        <title>Comparative genomics of biotechnologically important yeasts.</title>
        <authorList>
            <person name="Riley R."/>
            <person name="Haridas S."/>
            <person name="Wolfe K.H."/>
            <person name="Lopes M.R."/>
            <person name="Hittinger C.T."/>
            <person name="Goeker M."/>
            <person name="Salamov A.A."/>
            <person name="Wisecaver J.H."/>
            <person name="Long T.M."/>
            <person name="Calvey C.H."/>
            <person name="Aerts A.L."/>
            <person name="Barry K.W."/>
            <person name="Choi C."/>
            <person name="Clum A."/>
            <person name="Coughlan A.Y."/>
            <person name="Deshpande S."/>
            <person name="Douglass A.P."/>
            <person name="Hanson S.J."/>
            <person name="Klenk H.-P."/>
            <person name="LaButti K.M."/>
            <person name="Lapidus A."/>
            <person name="Lindquist E.A."/>
            <person name="Lipzen A.M."/>
            <person name="Meier-Kolthoff J.P."/>
            <person name="Ohm R.A."/>
            <person name="Otillar R.P."/>
            <person name="Pangilinan J.L."/>
            <person name="Peng Y."/>
            <person name="Rokas A."/>
            <person name="Rosa C.A."/>
            <person name="Scheuner C."/>
            <person name="Sibirny A.A."/>
            <person name="Slot J.C."/>
            <person name="Stielow J.B."/>
            <person name="Sun H."/>
            <person name="Kurtzman C.P."/>
            <person name="Blackwell M."/>
            <person name="Grigoriev I.V."/>
            <person name="Jeffries T.W."/>
        </authorList>
    </citation>
    <scope>NUCLEOTIDE SEQUENCE [LARGE SCALE GENOMIC DNA]</scope>
    <source>
        <strain evidence="7 8">DSM 6958</strain>
    </source>
</reference>